<dbReference type="RefSeq" id="WP_186866692.1">
    <property type="nucleotide sequence ID" value="NZ_JACOPH010000004.1"/>
</dbReference>
<dbReference type="EMBL" id="JACOPH010000004">
    <property type="protein sequence ID" value="MBC5713897.1"/>
    <property type="molecule type" value="Genomic_DNA"/>
</dbReference>
<keyword evidence="7" id="KW-1185">Reference proteome</keyword>
<dbReference type="InterPro" id="IPR001173">
    <property type="entry name" value="Glyco_trans_2-like"/>
</dbReference>
<protein>
    <submittedName>
        <fullName evidence="6">Glycosyltransferase</fullName>
    </submittedName>
</protein>
<organism evidence="6 7">
    <name type="scientific">Roseburia zhanii</name>
    <dbReference type="NCBI Taxonomy" id="2763064"/>
    <lineage>
        <taxon>Bacteria</taxon>
        <taxon>Bacillati</taxon>
        <taxon>Bacillota</taxon>
        <taxon>Clostridia</taxon>
        <taxon>Lachnospirales</taxon>
        <taxon>Lachnospiraceae</taxon>
        <taxon>Roseburia</taxon>
    </lineage>
</organism>
<dbReference type="Pfam" id="PF00535">
    <property type="entry name" value="Glycos_transf_2"/>
    <property type="match status" value="1"/>
</dbReference>
<evidence type="ECO:0000256" key="4">
    <source>
        <dbReference type="SAM" id="Phobius"/>
    </source>
</evidence>
<dbReference type="InterPro" id="IPR050834">
    <property type="entry name" value="Glycosyltransf_2"/>
</dbReference>
<comment type="similarity">
    <text evidence="1">Belongs to the glycosyltransferase 2 family.</text>
</comment>
<evidence type="ECO:0000256" key="3">
    <source>
        <dbReference type="ARBA" id="ARBA00022679"/>
    </source>
</evidence>
<accession>A0A923LN71</accession>
<proteinExistence type="inferred from homology"/>
<dbReference type="Proteomes" id="UP000606720">
    <property type="component" value="Unassembled WGS sequence"/>
</dbReference>
<sequence length="297" mass="35031">MQKPKISVIMGVYNQWNVTALKNAVRSILDQTWEDFEFIIFDDGSHPDAAKYIKGLADLDSRIRIIGGTENRGLAHSLNECIHYANGIYIARMDADDISLPMRLEKQYHFLEEHPFYAWCGCNTKLFDSHGIWGMRIMPEMPQREDYLKYSPYVHPSVMYRREIFDKESGYLESEETLRCEDYEIFMRFAEKGLKGYNLQETLFCYREEFASYRKRTFHFRCNEAKIRYRNFKKMGLLFPFGWLYVIRPIIGSLLPASVIAFVKKREAAADQKKSEEYEHEPAVRTVSQYTFPKSTT</sequence>
<comment type="caution">
    <text evidence="6">The sequence shown here is derived from an EMBL/GenBank/DDBJ whole genome shotgun (WGS) entry which is preliminary data.</text>
</comment>
<dbReference type="AlphaFoldDB" id="A0A923LN71"/>
<evidence type="ECO:0000256" key="2">
    <source>
        <dbReference type="ARBA" id="ARBA00022676"/>
    </source>
</evidence>
<keyword evidence="3" id="KW-0808">Transferase</keyword>
<feature type="domain" description="Glycosyltransferase 2-like" evidence="5">
    <location>
        <begin position="7"/>
        <end position="167"/>
    </location>
</feature>
<evidence type="ECO:0000313" key="6">
    <source>
        <dbReference type="EMBL" id="MBC5713897.1"/>
    </source>
</evidence>
<keyword evidence="4" id="KW-0472">Membrane</keyword>
<dbReference type="PANTHER" id="PTHR43685:SF5">
    <property type="entry name" value="GLYCOSYLTRANSFERASE EPSE-RELATED"/>
    <property type="match status" value="1"/>
</dbReference>
<evidence type="ECO:0000256" key="1">
    <source>
        <dbReference type="ARBA" id="ARBA00006739"/>
    </source>
</evidence>
<dbReference type="SUPFAM" id="SSF53448">
    <property type="entry name" value="Nucleotide-diphospho-sugar transferases"/>
    <property type="match status" value="1"/>
</dbReference>
<keyword evidence="4" id="KW-1133">Transmembrane helix</keyword>
<keyword evidence="2" id="KW-0328">Glycosyltransferase</keyword>
<name>A0A923LN71_9FIRM</name>
<reference evidence="6" key="1">
    <citation type="submission" date="2020-08" db="EMBL/GenBank/DDBJ databases">
        <title>Genome public.</title>
        <authorList>
            <person name="Liu C."/>
            <person name="Sun Q."/>
        </authorList>
    </citation>
    <scope>NUCLEOTIDE SEQUENCE</scope>
    <source>
        <strain evidence="6">BX1005</strain>
    </source>
</reference>
<dbReference type="GO" id="GO:0016757">
    <property type="term" value="F:glycosyltransferase activity"/>
    <property type="evidence" value="ECO:0007669"/>
    <property type="project" value="UniProtKB-KW"/>
</dbReference>
<dbReference type="InterPro" id="IPR029044">
    <property type="entry name" value="Nucleotide-diphossugar_trans"/>
</dbReference>
<dbReference type="PANTHER" id="PTHR43685">
    <property type="entry name" value="GLYCOSYLTRANSFERASE"/>
    <property type="match status" value="1"/>
</dbReference>
<feature type="transmembrane region" description="Helical" evidence="4">
    <location>
        <begin position="237"/>
        <end position="263"/>
    </location>
</feature>
<keyword evidence="4" id="KW-0812">Transmembrane</keyword>
<evidence type="ECO:0000259" key="5">
    <source>
        <dbReference type="Pfam" id="PF00535"/>
    </source>
</evidence>
<evidence type="ECO:0000313" key="7">
    <source>
        <dbReference type="Proteomes" id="UP000606720"/>
    </source>
</evidence>
<gene>
    <name evidence="6" type="ORF">H8S17_06660</name>
</gene>
<dbReference type="Gene3D" id="3.90.550.10">
    <property type="entry name" value="Spore Coat Polysaccharide Biosynthesis Protein SpsA, Chain A"/>
    <property type="match status" value="1"/>
</dbReference>